<proteinExistence type="predicted"/>
<dbReference type="Proteomes" id="UP000845800">
    <property type="component" value="Unassembled WGS sequence"/>
</dbReference>
<dbReference type="AlphaFoldDB" id="A0A797I2G1"/>
<dbReference type="EMBL" id="DABERK010000039">
    <property type="protein sequence ID" value="HAI5334784.1"/>
    <property type="molecule type" value="Genomic_DNA"/>
</dbReference>
<protein>
    <submittedName>
        <fullName evidence="2">Uncharacterized protein</fullName>
    </submittedName>
</protein>
<evidence type="ECO:0000313" key="2">
    <source>
        <dbReference type="EMBL" id="HAI5334784.1"/>
    </source>
</evidence>
<comment type="caution">
    <text evidence="2">The sequence shown here is derived from an EMBL/GenBank/DDBJ whole genome shotgun (WGS) entry which is preliminary data.</text>
</comment>
<evidence type="ECO:0000256" key="1">
    <source>
        <dbReference type="SAM" id="Phobius"/>
    </source>
</evidence>
<organism evidence="2">
    <name type="scientific">Escherichia coli</name>
    <dbReference type="NCBI Taxonomy" id="562"/>
    <lineage>
        <taxon>Bacteria</taxon>
        <taxon>Pseudomonadati</taxon>
        <taxon>Pseudomonadota</taxon>
        <taxon>Gammaproteobacteria</taxon>
        <taxon>Enterobacterales</taxon>
        <taxon>Enterobacteriaceae</taxon>
        <taxon>Escherichia</taxon>
    </lineage>
</organism>
<feature type="transmembrane region" description="Helical" evidence="1">
    <location>
        <begin position="6"/>
        <end position="26"/>
    </location>
</feature>
<dbReference type="RefSeq" id="WP_129708756.1">
    <property type="nucleotide sequence ID" value="NZ_CP182371.1"/>
</dbReference>
<feature type="transmembrane region" description="Helical" evidence="1">
    <location>
        <begin position="155"/>
        <end position="176"/>
    </location>
</feature>
<keyword evidence="1" id="KW-1133">Transmembrane helix</keyword>
<gene>
    <name evidence="2" type="ORF">HJQ60_004864</name>
</gene>
<reference evidence="2" key="1">
    <citation type="journal article" date="2018" name="Genome Biol.">
        <title>SKESA: strategic k-mer extension for scrupulous assemblies.</title>
        <authorList>
            <person name="Souvorov A."/>
            <person name="Agarwala R."/>
            <person name="Lipman D.J."/>
        </authorList>
    </citation>
    <scope>NUCLEOTIDE SEQUENCE [LARGE SCALE GENOMIC DNA]</scope>
    <source>
        <strain evidence="2">AMC_487</strain>
    </source>
</reference>
<reference evidence="2" key="2">
    <citation type="submission" date="2020-03" db="EMBL/GenBank/DDBJ databases">
        <authorList>
            <consortium name="NCBI Pathogen Detection Project"/>
        </authorList>
    </citation>
    <scope>NUCLEOTIDE SEQUENCE</scope>
    <source>
        <strain evidence="2">AMC_487</strain>
    </source>
</reference>
<accession>A0A797I2G1</accession>
<keyword evidence="1" id="KW-0472">Membrane</keyword>
<name>A0A797I2G1_ECOLX</name>
<keyword evidence="1" id="KW-0812">Transmembrane</keyword>
<sequence>MNDIISIIILLTVYLVGLLFIIMTFNDMDRSSKKRKYEKKLKEAIISGDLQNNDVCLLAERWSVRHEHIKGVLLSVFNDFMADKNFSYHVPRLRELILWHEKHFPLEDLPDDIKQQLQNISSLPGAKESDVHLLTRSLHDIYTSNQKKAKRARRINYIMGFITIASFFITLFQILFK</sequence>